<organism evidence="3 4">
    <name type="scientific">Chionoecetes opilio</name>
    <name type="common">Atlantic snow crab</name>
    <name type="synonym">Cancer opilio</name>
    <dbReference type="NCBI Taxonomy" id="41210"/>
    <lineage>
        <taxon>Eukaryota</taxon>
        <taxon>Metazoa</taxon>
        <taxon>Ecdysozoa</taxon>
        <taxon>Arthropoda</taxon>
        <taxon>Crustacea</taxon>
        <taxon>Multicrustacea</taxon>
        <taxon>Malacostraca</taxon>
        <taxon>Eumalacostraca</taxon>
        <taxon>Eucarida</taxon>
        <taxon>Decapoda</taxon>
        <taxon>Pleocyemata</taxon>
        <taxon>Brachyura</taxon>
        <taxon>Eubrachyura</taxon>
        <taxon>Majoidea</taxon>
        <taxon>Majidae</taxon>
        <taxon>Chionoecetes</taxon>
    </lineage>
</organism>
<dbReference type="AlphaFoldDB" id="A0A8J5D2G7"/>
<protein>
    <submittedName>
        <fullName evidence="3">Uncharacterized protein</fullName>
    </submittedName>
</protein>
<keyword evidence="2" id="KW-1133">Transmembrane helix</keyword>
<evidence type="ECO:0000313" key="3">
    <source>
        <dbReference type="EMBL" id="KAG0729301.1"/>
    </source>
</evidence>
<evidence type="ECO:0000313" key="4">
    <source>
        <dbReference type="Proteomes" id="UP000770661"/>
    </source>
</evidence>
<keyword evidence="2" id="KW-0472">Membrane</keyword>
<dbReference type="OrthoDB" id="6436300at2759"/>
<sequence length="545" mass="60560">MIEVRVAGEQVNRGQSPVNVYSLRCKAFNTAQLVVFMVEIFDVYMRQRLVDVALGRRRVKNNNIGTVSMQSITSLGVKKFIVKSQTNPDESYDIDLSIGMCTCPKAALAVGDERTPDESFFRGLTDEPQENERTPDESFRDLTDEPQETILNQKQVKTEKDEEDEEKNTLDATKSTSSIEEKTQEAFEVISEVVRKFGVEGPEGTVLAIDKWICRLKNRAKLAVNKNEKLCQLEIGARGGGGFGDGGVGITPVLRGLVAGGRQAAPGDESWRDAGPHTTLLGERGGSAWWSPRGCGFPFSDSWLEVLPMVVASKERLACLERQVQQAEQEHNMFVIWFVMTVCMMVVGMSVALVAACSWARHTLARHQCQKEQVSNALLLKEDDLHLYLNEAQHCLETPFFPLQRRVLVVVFQVMTSDGLMTRQGRYVHFDDDGRLAGARKALPLPPPGGTVQAGTSVRVDADPMRDPNPDGKEDEEANRLVRRSLIVPRRFVERLAGPGDVLRHYLAGRYSVQVFQDKAGRKVHVKGGKTRVLKCLAAYKAAVT</sequence>
<dbReference type="Proteomes" id="UP000770661">
    <property type="component" value="Unassembled WGS sequence"/>
</dbReference>
<comment type="caution">
    <text evidence="3">The sequence shown here is derived from an EMBL/GenBank/DDBJ whole genome shotgun (WGS) entry which is preliminary data.</text>
</comment>
<keyword evidence="2" id="KW-0812">Transmembrane</keyword>
<reference evidence="3" key="1">
    <citation type="submission" date="2020-07" db="EMBL/GenBank/DDBJ databases">
        <title>The High-quality genome of the commercially important snow crab, Chionoecetes opilio.</title>
        <authorList>
            <person name="Jeong J.-H."/>
            <person name="Ryu S."/>
        </authorList>
    </citation>
    <scope>NUCLEOTIDE SEQUENCE</scope>
    <source>
        <strain evidence="3">MADBK_172401_WGS</strain>
        <tissue evidence="3">Digestive gland</tissue>
    </source>
</reference>
<feature type="transmembrane region" description="Helical" evidence="2">
    <location>
        <begin position="334"/>
        <end position="357"/>
    </location>
</feature>
<feature type="region of interest" description="Disordered" evidence="1">
    <location>
        <begin position="444"/>
        <end position="477"/>
    </location>
</feature>
<dbReference type="EMBL" id="JACEEZ010001348">
    <property type="protein sequence ID" value="KAG0729301.1"/>
    <property type="molecule type" value="Genomic_DNA"/>
</dbReference>
<gene>
    <name evidence="3" type="ORF">GWK47_030630</name>
</gene>
<proteinExistence type="predicted"/>
<feature type="compositionally biased region" description="Basic and acidic residues" evidence="1">
    <location>
        <begin position="130"/>
        <end position="143"/>
    </location>
</feature>
<evidence type="ECO:0000256" key="1">
    <source>
        <dbReference type="SAM" id="MobiDB-lite"/>
    </source>
</evidence>
<name>A0A8J5D2G7_CHIOP</name>
<accession>A0A8J5D2G7</accession>
<feature type="region of interest" description="Disordered" evidence="1">
    <location>
        <begin position="117"/>
        <end position="179"/>
    </location>
</feature>
<keyword evidence="4" id="KW-1185">Reference proteome</keyword>
<feature type="compositionally biased region" description="Basic and acidic residues" evidence="1">
    <location>
        <begin position="460"/>
        <end position="472"/>
    </location>
</feature>
<evidence type="ECO:0000256" key="2">
    <source>
        <dbReference type="SAM" id="Phobius"/>
    </source>
</evidence>